<sequence>MARLLTNLRFWVMTALIAWVSTVFYLIHNQP</sequence>
<keyword evidence="3" id="KW-1185">Reference proteome</keyword>
<protein>
    <submittedName>
        <fullName evidence="2">Uncharacterized protein</fullName>
    </submittedName>
</protein>
<accession>A0A1M5J6I3</accession>
<name>A0A1M5J6I3_STRHI</name>
<reference evidence="2 3" key="1">
    <citation type="submission" date="2016-11" db="EMBL/GenBank/DDBJ databases">
        <authorList>
            <person name="Jaros S."/>
            <person name="Januszkiewicz K."/>
            <person name="Wedrychowicz H."/>
        </authorList>
    </citation>
    <scope>NUCLEOTIDE SEQUENCE [LARGE SCALE GENOMIC DNA]</scope>
    <source>
        <strain evidence="2 3">DSM 44523</strain>
    </source>
</reference>
<organism evidence="2 3">
    <name type="scientific">Streptoalloteichus hindustanus</name>
    <dbReference type="NCBI Taxonomy" id="2017"/>
    <lineage>
        <taxon>Bacteria</taxon>
        <taxon>Bacillati</taxon>
        <taxon>Actinomycetota</taxon>
        <taxon>Actinomycetes</taxon>
        <taxon>Pseudonocardiales</taxon>
        <taxon>Pseudonocardiaceae</taxon>
        <taxon>Streptoalloteichus</taxon>
    </lineage>
</organism>
<evidence type="ECO:0000256" key="1">
    <source>
        <dbReference type="SAM" id="Phobius"/>
    </source>
</evidence>
<dbReference type="AlphaFoldDB" id="A0A1M5J6I3"/>
<gene>
    <name evidence="2" type="ORF">SAMN05444320_108144</name>
</gene>
<keyword evidence="1" id="KW-0812">Transmembrane</keyword>
<dbReference type="EMBL" id="FQVN01000008">
    <property type="protein sequence ID" value="SHG35840.1"/>
    <property type="molecule type" value="Genomic_DNA"/>
</dbReference>
<proteinExistence type="predicted"/>
<keyword evidence="1" id="KW-0472">Membrane</keyword>
<evidence type="ECO:0000313" key="2">
    <source>
        <dbReference type="EMBL" id="SHG35840.1"/>
    </source>
</evidence>
<dbReference type="Proteomes" id="UP000184501">
    <property type="component" value="Unassembled WGS sequence"/>
</dbReference>
<feature type="transmembrane region" description="Helical" evidence="1">
    <location>
        <begin position="7"/>
        <end position="27"/>
    </location>
</feature>
<keyword evidence="1" id="KW-1133">Transmembrane helix</keyword>
<evidence type="ECO:0000313" key="3">
    <source>
        <dbReference type="Proteomes" id="UP000184501"/>
    </source>
</evidence>